<dbReference type="EMBL" id="JGDM01000172">
    <property type="protein sequence ID" value="EXZ41870.1"/>
    <property type="molecule type" value="Genomic_DNA"/>
</dbReference>
<evidence type="ECO:0000313" key="1">
    <source>
        <dbReference type="EMBL" id="EXZ41870.1"/>
    </source>
</evidence>
<reference evidence="1 2" key="1">
    <citation type="submission" date="2014-02" db="EMBL/GenBank/DDBJ databases">
        <authorList>
            <person name="Sears C."/>
            <person name="Carroll K."/>
            <person name="Sack B.R."/>
            <person name="Qadri F."/>
            <person name="Myers L.L."/>
            <person name="Chung G.-T."/>
            <person name="Escheverria P."/>
            <person name="Fraser C.M."/>
            <person name="Sadzewicz L."/>
            <person name="Shefchek K.A."/>
            <person name="Tallon L."/>
            <person name="Das S.P."/>
            <person name="Daugherty S."/>
            <person name="Mongodin E.F."/>
        </authorList>
    </citation>
    <scope>NUCLEOTIDE SEQUENCE [LARGE SCALE GENOMIC DNA]</scope>
    <source>
        <strain evidence="1 2">2-F-2 #4</strain>
    </source>
</reference>
<dbReference type="AlphaFoldDB" id="A0A015Y5Y1"/>
<organism evidence="1 2">
    <name type="scientific">Bacteroides fragilis str. 2-F-2 #4</name>
    <dbReference type="NCBI Taxonomy" id="1339280"/>
    <lineage>
        <taxon>Bacteria</taxon>
        <taxon>Pseudomonadati</taxon>
        <taxon>Bacteroidota</taxon>
        <taxon>Bacteroidia</taxon>
        <taxon>Bacteroidales</taxon>
        <taxon>Bacteroidaceae</taxon>
        <taxon>Bacteroides</taxon>
    </lineage>
</organism>
<comment type="caution">
    <text evidence="1">The sequence shown here is derived from an EMBL/GenBank/DDBJ whole genome shotgun (WGS) entry which is preliminary data.</text>
</comment>
<sequence length="293" mass="34838">MLQAISYKNEGGILLSDEIKNILSTLGKYSFDRLSSDDILNCFYQYVDKKFYDTPMKELENVDFTPYLNDIKKDIKRTIEFLYYDCYVLSSDLLPYTKQLIALASFFKEHKMPSEWQKKELKKWFFYTTYQQSFVNSSLSNVRNLFRRFEEFVKGEKRTAIDYVPIEFIENFDFRFKINTARASFLLLSQIYHYIKFVSLDKLNYDGFMKMKNPAPEAIIPYLMHEDRSILDSIFNGKVVNENLEKYILTSEMVELIQANKIEEFRMQRAGLLLKLEKNFLHSMGIEVKTPIN</sequence>
<evidence type="ECO:0000313" key="2">
    <source>
        <dbReference type="Proteomes" id="UP000022272"/>
    </source>
</evidence>
<dbReference type="PATRIC" id="fig|1339280.3.peg.4760"/>
<name>A0A015Y5Y1_BACFG</name>
<gene>
    <name evidence="1" type="ORF">M076_5014</name>
</gene>
<dbReference type="Proteomes" id="UP000022272">
    <property type="component" value="Unassembled WGS sequence"/>
</dbReference>
<protein>
    <submittedName>
        <fullName evidence="1">Uncharacterized protein</fullName>
    </submittedName>
</protein>
<proteinExistence type="predicted"/>
<accession>A0A015Y5Y1</accession>